<dbReference type="PANTHER" id="PTHR33154">
    <property type="entry name" value="TRANSCRIPTIONAL REGULATOR, ARSR FAMILY"/>
    <property type="match status" value="1"/>
</dbReference>
<organism evidence="5 6">
    <name type="scientific">Bacillus carboniphilus</name>
    <dbReference type="NCBI Taxonomy" id="86663"/>
    <lineage>
        <taxon>Bacteria</taxon>
        <taxon>Bacillati</taxon>
        <taxon>Bacillota</taxon>
        <taxon>Bacilli</taxon>
        <taxon>Bacillales</taxon>
        <taxon>Bacillaceae</taxon>
        <taxon>Bacillus</taxon>
    </lineage>
</organism>
<evidence type="ECO:0000256" key="2">
    <source>
        <dbReference type="ARBA" id="ARBA00023125"/>
    </source>
</evidence>
<dbReference type="RefSeq" id="WP_343798710.1">
    <property type="nucleotide sequence ID" value="NZ_BAAADJ010000021.1"/>
</dbReference>
<protein>
    <recommendedName>
        <fullName evidence="4">HTH arsR-type domain-containing protein</fullName>
    </recommendedName>
</protein>
<dbReference type="EMBL" id="BAAADJ010000021">
    <property type="protein sequence ID" value="GAA0329635.1"/>
    <property type="molecule type" value="Genomic_DNA"/>
</dbReference>
<feature type="domain" description="HTH arsR-type" evidence="4">
    <location>
        <begin position="1"/>
        <end position="87"/>
    </location>
</feature>
<dbReference type="Gene3D" id="1.10.10.10">
    <property type="entry name" value="Winged helix-like DNA-binding domain superfamily/Winged helix DNA-binding domain"/>
    <property type="match status" value="1"/>
</dbReference>
<dbReference type="InterPro" id="IPR036390">
    <property type="entry name" value="WH_DNA-bd_sf"/>
</dbReference>
<dbReference type="SMART" id="SM00418">
    <property type="entry name" value="HTH_ARSR"/>
    <property type="match status" value="1"/>
</dbReference>
<name>A0ABN0W9A8_9BACI</name>
<dbReference type="Proteomes" id="UP001500782">
    <property type="component" value="Unassembled WGS sequence"/>
</dbReference>
<dbReference type="InterPro" id="IPR001845">
    <property type="entry name" value="HTH_ArsR_DNA-bd_dom"/>
</dbReference>
<dbReference type="InterPro" id="IPR011991">
    <property type="entry name" value="ArsR-like_HTH"/>
</dbReference>
<dbReference type="NCBIfam" id="NF033788">
    <property type="entry name" value="HTH_metalloreg"/>
    <property type="match status" value="1"/>
</dbReference>
<dbReference type="InterPro" id="IPR051081">
    <property type="entry name" value="HTH_MetalResp_TranReg"/>
</dbReference>
<dbReference type="Pfam" id="PF01022">
    <property type="entry name" value="HTH_5"/>
    <property type="match status" value="1"/>
</dbReference>
<accession>A0ABN0W9A8</accession>
<keyword evidence="1" id="KW-0805">Transcription regulation</keyword>
<evidence type="ECO:0000256" key="3">
    <source>
        <dbReference type="ARBA" id="ARBA00023163"/>
    </source>
</evidence>
<dbReference type="PROSITE" id="PS50987">
    <property type="entry name" value="HTH_ARSR_2"/>
    <property type="match status" value="1"/>
</dbReference>
<keyword evidence="6" id="KW-1185">Reference proteome</keyword>
<evidence type="ECO:0000313" key="5">
    <source>
        <dbReference type="EMBL" id="GAA0329635.1"/>
    </source>
</evidence>
<dbReference type="InterPro" id="IPR036388">
    <property type="entry name" value="WH-like_DNA-bd_sf"/>
</dbReference>
<dbReference type="PRINTS" id="PR00778">
    <property type="entry name" value="HTHARSR"/>
</dbReference>
<sequence length="104" mass="12641">MTDIYRAISDPNRRRILQMLSQHEYTQSEIVGTFTISQPAVKKHLNILLEEQLIQERKEGRFRYYRLNKPRFEKSYERLQKEMELILDQKLASLKHYLEGELKE</sequence>
<evidence type="ECO:0000256" key="1">
    <source>
        <dbReference type="ARBA" id="ARBA00023015"/>
    </source>
</evidence>
<proteinExistence type="predicted"/>
<evidence type="ECO:0000259" key="4">
    <source>
        <dbReference type="PROSITE" id="PS50987"/>
    </source>
</evidence>
<dbReference type="PANTHER" id="PTHR33154:SF33">
    <property type="entry name" value="TRANSCRIPTIONAL REPRESSOR SDPR"/>
    <property type="match status" value="1"/>
</dbReference>
<reference evidence="5 6" key="1">
    <citation type="journal article" date="2019" name="Int. J. Syst. Evol. Microbiol.">
        <title>The Global Catalogue of Microorganisms (GCM) 10K type strain sequencing project: providing services to taxonomists for standard genome sequencing and annotation.</title>
        <authorList>
            <consortium name="The Broad Institute Genomics Platform"/>
            <consortium name="The Broad Institute Genome Sequencing Center for Infectious Disease"/>
            <person name="Wu L."/>
            <person name="Ma J."/>
        </authorList>
    </citation>
    <scope>NUCLEOTIDE SEQUENCE [LARGE SCALE GENOMIC DNA]</scope>
    <source>
        <strain evidence="5 6">JCM 9731</strain>
    </source>
</reference>
<keyword evidence="3" id="KW-0804">Transcription</keyword>
<evidence type="ECO:0000313" key="6">
    <source>
        <dbReference type="Proteomes" id="UP001500782"/>
    </source>
</evidence>
<comment type="caution">
    <text evidence="5">The sequence shown here is derived from an EMBL/GenBank/DDBJ whole genome shotgun (WGS) entry which is preliminary data.</text>
</comment>
<gene>
    <name evidence="5" type="ORF">GCM10008967_20150</name>
</gene>
<keyword evidence="2" id="KW-0238">DNA-binding</keyword>
<dbReference type="CDD" id="cd00090">
    <property type="entry name" value="HTH_ARSR"/>
    <property type="match status" value="1"/>
</dbReference>
<dbReference type="SUPFAM" id="SSF46785">
    <property type="entry name" value="Winged helix' DNA-binding domain"/>
    <property type="match status" value="1"/>
</dbReference>